<keyword evidence="7" id="KW-0862">Zinc</keyword>
<keyword evidence="5" id="KW-0479">Metal-binding</keyword>
<evidence type="ECO:0000259" key="11">
    <source>
        <dbReference type="Pfam" id="PF05649"/>
    </source>
</evidence>
<dbReference type="SUPFAM" id="SSF55486">
    <property type="entry name" value="Metalloproteases ('zincins'), catalytic domain"/>
    <property type="match status" value="1"/>
</dbReference>
<evidence type="ECO:0000256" key="8">
    <source>
        <dbReference type="ARBA" id="ARBA00023049"/>
    </source>
</evidence>
<name>A0ABP1S9P8_9HEXA</name>
<gene>
    <name evidence="12" type="ORF">ODALV1_LOCUS31199</name>
</gene>
<dbReference type="PRINTS" id="PR00786">
    <property type="entry name" value="NEPRILYSIN"/>
</dbReference>
<comment type="subcellular location">
    <subcellularLocation>
        <location evidence="2">Cell membrane</location>
        <topology evidence="2">Single-pass type II membrane protein</topology>
    </subcellularLocation>
</comment>
<dbReference type="PANTHER" id="PTHR11733:SF224">
    <property type="entry name" value="NEPRILYSIN-2"/>
    <property type="match status" value="1"/>
</dbReference>
<protein>
    <recommendedName>
        <fullName evidence="14">Membrane metallo-endopeptidase-like 1</fullName>
    </recommendedName>
</protein>
<keyword evidence="8" id="KW-0482">Metalloprotease</keyword>
<dbReference type="PANTHER" id="PTHR11733">
    <property type="entry name" value="ZINC METALLOPROTEASE FAMILY M13 NEPRILYSIN-RELATED"/>
    <property type="match status" value="1"/>
</dbReference>
<feature type="domain" description="Peptidase M13 N-terminal" evidence="11">
    <location>
        <begin position="129"/>
        <end position="518"/>
    </location>
</feature>
<evidence type="ECO:0000256" key="6">
    <source>
        <dbReference type="ARBA" id="ARBA00022801"/>
    </source>
</evidence>
<evidence type="ECO:0000256" key="9">
    <source>
        <dbReference type="SAM" id="Phobius"/>
    </source>
</evidence>
<dbReference type="CDD" id="cd08662">
    <property type="entry name" value="M13"/>
    <property type="match status" value="1"/>
</dbReference>
<evidence type="ECO:0000256" key="7">
    <source>
        <dbReference type="ARBA" id="ARBA00022833"/>
    </source>
</evidence>
<evidence type="ECO:0000313" key="12">
    <source>
        <dbReference type="EMBL" id="CAL8147664.1"/>
    </source>
</evidence>
<evidence type="ECO:0008006" key="14">
    <source>
        <dbReference type="Google" id="ProtNLM"/>
    </source>
</evidence>
<keyword evidence="6" id="KW-0378">Hydrolase</keyword>
<keyword evidence="9" id="KW-1133">Transmembrane helix</keyword>
<feature type="transmembrane region" description="Helical" evidence="9">
    <location>
        <begin position="42"/>
        <end position="61"/>
    </location>
</feature>
<reference evidence="12 13" key="1">
    <citation type="submission" date="2024-08" db="EMBL/GenBank/DDBJ databases">
        <authorList>
            <person name="Cucini C."/>
            <person name="Frati F."/>
        </authorList>
    </citation>
    <scope>NUCLEOTIDE SEQUENCE [LARGE SCALE GENOMIC DNA]</scope>
</reference>
<comment type="similarity">
    <text evidence="3">Belongs to the peptidase M13 family.</text>
</comment>
<evidence type="ECO:0000259" key="10">
    <source>
        <dbReference type="Pfam" id="PF01431"/>
    </source>
</evidence>
<dbReference type="Pfam" id="PF01431">
    <property type="entry name" value="Peptidase_M13"/>
    <property type="match status" value="1"/>
</dbReference>
<dbReference type="InterPro" id="IPR000718">
    <property type="entry name" value="Peptidase_M13"/>
</dbReference>
<keyword evidence="9" id="KW-0812">Transmembrane</keyword>
<comment type="caution">
    <text evidence="12">The sequence shown here is derived from an EMBL/GenBank/DDBJ whole genome shotgun (WGS) entry which is preliminary data.</text>
</comment>
<keyword evidence="4" id="KW-0645">Protease</keyword>
<sequence>MVVDPVTNNGKAESQVTLASRLGPEIRNPPWWNRRTRMERRLLVVVCLFVVACAALVVALASSNSISLLRKEALVGEGRDDGNANTGAAYLQNGINPNSAAMPYETCETKGCVQAAATLLSNMDETVSPCDNFYQFACGGFVQNTVIPDDKTQMTTFGMLNDKLDEQVRRLVEEPIKEDEPKVFKLVKSLYQSCMNKSLIESQGLEPMHDVLKMLGGWPIIDGDKWDAEEFTWIKSVYRFREHGYSVDYFIDFSVTTDVKNSTYRVIDVDQPALGLSREYLTKGLDEPEVKAYRKYQVDLAVLLGAERAQAEKEMLAAIEFERKLANYSLPREERRNVTKLYNPMTIKELQEKWKSIPWLEYINRLLPEAVKVDENEIVIVTVPEYLNKFEKLIQETDARTQANYVMWRAAAASVSYMSEAVRKLQLDYTTALTGKGEREPRWKECTAITSASLANAVGALYVRRYFKEESRQNAMEMVSDIKVSFLNILDEIDWMDSTTKERARDKAKTMQTHIGYPVELLNNTKLVKLYEGLEMNNRDYLKNVLNLTKFGTEYAYKKLREPVNKTDWISHGRPAVVNAFYAPLENSIQFPAGILQGIFYDNDRPRYMNYGAIGWVIGHEISHGFDDQGRQFDSEGNLYDWWEPTTKEAYLRRTQCVIWQYGNYTATEVGINLNGINTQGENIADNGGIKEAYNAYQAWVKRNKAEQRLPGLKKYSPNQLFWLSAANVWCNKYRKESLKLRILTGVHSPGEFRVRGPFSNMDTFARDFSCPVKSAMNPEHKCSVW</sequence>
<dbReference type="Proteomes" id="UP001642540">
    <property type="component" value="Unassembled WGS sequence"/>
</dbReference>
<keyword evidence="9" id="KW-0472">Membrane</keyword>
<dbReference type="Gene3D" id="3.40.390.10">
    <property type="entry name" value="Collagenase (Catalytic Domain)"/>
    <property type="match status" value="1"/>
</dbReference>
<dbReference type="Gene3D" id="1.10.1380.10">
    <property type="entry name" value="Neutral endopeptidase , domain2"/>
    <property type="match status" value="1"/>
</dbReference>
<dbReference type="Pfam" id="PF05649">
    <property type="entry name" value="Peptidase_M13_N"/>
    <property type="match status" value="1"/>
</dbReference>
<comment type="cofactor">
    <cofactor evidence="1">
        <name>Zn(2+)</name>
        <dbReference type="ChEBI" id="CHEBI:29105"/>
    </cofactor>
</comment>
<accession>A0ABP1S9P8</accession>
<dbReference type="InterPro" id="IPR018497">
    <property type="entry name" value="Peptidase_M13_C"/>
</dbReference>
<evidence type="ECO:0000256" key="2">
    <source>
        <dbReference type="ARBA" id="ARBA00004401"/>
    </source>
</evidence>
<dbReference type="PROSITE" id="PS51885">
    <property type="entry name" value="NEPRILYSIN"/>
    <property type="match status" value="1"/>
</dbReference>
<evidence type="ECO:0000256" key="4">
    <source>
        <dbReference type="ARBA" id="ARBA00022670"/>
    </source>
</evidence>
<keyword evidence="13" id="KW-1185">Reference proteome</keyword>
<dbReference type="InterPro" id="IPR008753">
    <property type="entry name" value="Peptidase_M13_N"/>
</dbReference>
<dbReference type="InterPro" id="IPR042089">
    <property type="entry name" value="Peptidase_M13_dom_2"/>
</dbReference>
<evidence type="ECO:0000256" key="1">
    <source>
        <dbReference type="ARBA" id="ARBA00001947"/>
    </source>
</evidence>
<dbReference type="InterPro" id="IPR024079">
    <property type="entry name" value="MetalloPept_cat_dom_sf"/>
</dbReference>
<proteinExistence type="inferred from homology"/>
<feature type="domain" description="Peptidase M13 C-terminal" evidence="10">
    <location>
        <begin position="579"/>
        <end position="785"/>
    </location>
</feature>
<evidence type="ECO:0000256" key="5">
    <source>
        <dbReference type="ARBA" id="ARBA00022723"/>
    </source>
</evidence>
<evidence type="ECO:0000313" key="13">
    <source>
        <dbReference type="Proteomes" id="UP001642540"/>
    </source>
</evidence>
<organism evidence="12 13">
    <name type="scientific">Orchesella dallaii</name>
    <dbReference type="NCBI Taxonomy" id="48710"/>
    <lineage>
        <taxon>Eukaryota</taxon>
        <taxon>Metazoa</taxon>
        <taxon>Ecdysozoa</taxon>
        <taxon>Arthropoda</taxon>
        <taxon>Hexapoda</taxon>
        <taxon>Collembola</taxon>
        <taxon>Entomobryomorpha</taxon>
        <taxon>Entomobryoidea</taxon>
        <taxon>Orchesellidae</taxon>
        <taxon>Orchesellinae</taxon>
        <taxon>Orchesella</taxon>
    </lineage>
</organism>
<dbReference type="EMBL" id="CAXLJM020000166">
    <property type="protein sequence ID" value="CAL8147664.1"/>
    <property type="molecule type" value="Genomic_DNA"/>
</dbReference>
<evidence type="ECO:0000256" key="3">
    <source>
        <dbReference type="ARBA" id="ARBA00007357"/>
    </source>
</evidence>